<dbReference type="OrthoDB" id="3925849at2759"/>
<feature type="chain" id="PRO_5003864645" description="AA1-like domain-containing protein" evidence="1">
    <location>
        <begin position="18"/>
        <end position="145"/>
    </location>
</feature>
<proteinExistence type="predicted"/>
<evidence type="ECO:0000313" key="2">
    <source>
        <dbReference type="EMBL" id="EKG18427.1"/>
    </source>
</evidence>
<dbReference type="EMBL" id="AHHD01000207">
    <property type="protein sequence ID" value="EKG18427.1"/>
    <property type="molecule type" value="Genomic_DNA"/>
</dbReference>
<dbReference type="InParanoid" id="K2S0D9"/>
<sequence>MHSTLFTLFGFAAAACSASIPRAATEVKPFEITEFNVTQVAENEPVAQVLFKVYEPNTNDTTYCSGDAVRPNEINFCNGLPQFVLSDDFATLSVSWSWIPNGLQGKYSIGSGIANVTLNCLDQLTEQGKQQCVSDKFLIQPTLLA</sequence>
<keyword evidence="1" id="KW-0732">Signal</keyword>
<feature type="signal peptide" evidence="1">
    <location>
        <begin position="1"/>
        <end position="17"/>
    </location>
</feature>
<comment type="caution">
    <text evidence="2">The sequence shown here is derived from an EMBL/GenBank/DDBJ whole genome shotgun (WGS) entry which is preliminary data.</text>
</comment>
<protein>
    <recommendedName>
        <fullName evidence="4">AA1-like domain-containing protein</fullName>
    </recommendedName>
</protein>
<dbReference type="HOGENOM" id="CLU_1796188_0_0_1"/>
<evidence type="ECO:0000256" key="1">
    <source>
        <dbReference type="SAM" id="SignalP"/>
    </source>
</evidence>
<gene>
    <name evidence="2" type="ORF">MPH_04229</name>
</gene>
<evidence type="ECO:0008006" key="4">
    <source>
        <dbReference type="Google" id="ProtNLM"/>
    </source>
</evidence>
<accession>K2S0D9</accession>
<dbReference type="VEuPathDB" id="FungiDB:MPH_04229"/>
<reference evidence="2 3" key="1">
    <citation type="journal article" date="2012" name="BMC Genomics">
        <title>Tools to kill: Genome of one of the most destructive plant pathogenic fungi Macrophomina phaseolina.</title>
        <authorList>
            <person name="Islam M.S."/>
            <person name="Haque M.S."/>
            <person name="Islam M.M."/>
            <person name="Emdad E.M."/>
            <person name="Halim A."/>
            <person name="Hossen Q.M.M."/>
            <person name="Hossain M.Z."/>
            <person name="Ahmed B."/>
            <person name="Rahim S."/>
            <person name="Rahman M.S."/>
            <person name="Alam M.M."/>
            <person name="Hou S."/>
            <person name="Wan X."/>
            <person name="Saito J.A."/>
            <person name="Alam M."/>
        </authorList>
    </citation>
    <scope>NUCLEOTIDE SEQUENCE [LARGE SCALE GENOMIC DNA]</scope>
    <source>
        <strain evidence="2 3">MS6</strain>
    </source>
</reference>
<organism evidence="2 3">
    <name type="scientific">Macrophomina phaseolina (strain MS6)</name>
    <name type="common">Charcoal rot fungus</name>
    <dbReference type="NCBI Taxonomy" id="1126212"/>
    <lineage>
        <taxon>Eukaryota</taxon>
        <taxon>Fungi</taxon>
        <taxon>Dikarya</taxon>
        <taxon>Ascomycota</taxon>
        <taxon>Pezizomycotina</taxon>
        <taxon>Dothideomycetes</taxon>
        <taxon>Dothideomycetes incertae sedis</taxon>
        <taxon>Botryosphaeriales</taxon>
        <taxon>Botryosphaeriaceae</taxon>
        <taxon>Macrophomina</taxon>
    </lineage>
</organism>
<evidence type="ECO:0000313" key="3">
    <source>
        <dbReference type="Proteomes" id="UP000007129"/>
    </source>
</evidence>
<dbReference type="AlphaFoldDB" id="K2S0D9"/>
<name>K2S0D9_MACPH</name>
<dbReference type="Proteomes" id="UP000007129">
    <property type="component" value="Unassembled WGS sequence"/>
</dbReference>